<dbReference type="PANTHER" id="PTHR15397">
    <property type="entry name" value="SODIUM-GLUCOSE COTRANSPORTER REGULATORY PROTEIN -RELATED"/>
    <property type="match status" value="1"/>
</dbReference>
<dbReference type="PROSITE" id="PS50053">
    <property type="entry name" value="UBIQUITIN_2"/>
    <property type="match status" value="1"/>
</dbReference>
<evidence type="ECO:0000256" key="4">
    <source>
        <dbReference type="ARBA" id="ARBA00022490"/>
    </source>
</evidence>
<dbReference type="FunFam" id="2.40.70.10:FF:000005">
    <property type="entry name" value="DNA damage inducible 1 homolog 2"/>
    <property type="match status" value="1"/>
</dbReference>
<evidence type="ECO:0000259" key="10">
    <source>
        <dbReference type="PROSITE" id="PS50030"/>
    </source>
</evidence>
<feature type="domain" description="Ubiquitin-like" evidence="11">
    <location>
        <begin position="1"/>
        <end position="70"/>
    </location>
</feature>
<dbReference type="InterPro" id="IPR057273">
    <property type="entry name" value="Ddi1/2_HDD"/>
</dbReference>
<dbReference type="SUPFAM" id="SSF54236">
    <property type="entry name" value="Ubiquitin-like"/>
    <property type="match status" value="1"/>
</dbReference>
<dbReference type="Gene3D" id="1.10.8.10">
    <property type="entry name" value="DNA helicase RuvA subunit, C-terminal domain"/>
    <property type="match status" value="1"/>
</dbReference>
<accession>A0AAD9Q8V1</accession>
<dbReference type="InterPro" id="IPR019103">
    <property type="entry name" value="Peptidase_aspartic_DDI1-type"/>
</dbReference>
<comment type="subcellular location">
    <subcellularLocation>
        <location evidence="1">Cytoplasm</location>
    </subcellularLocation>
</comment>
<dbReference type="Pfam" id="PF24669">
    <property type="entry name" value="Ddi2_HDD"/>
    <property type="match status" value="1"/>
</dbReference>
<evidence type="ECO:0000256" key="7">
    <source>
        <dbReference type="ARBA" id="ARBA00022801"/>
    </source>
</evidence>
<dbReference type="SMART" id="SM00213">
    <property type="entry name" value="UBQ"/>
    <property type="match status" value="1"/>
</dbReference>
<evidence type="ECO:0000256" key="5">
    <source>
        <dbReference type="ARBA" id="ARBA00022670"/>
    </source>
</evidence>
<dbReference type="EMBL" id="JARQWQ010000055">
    <property type="protein sequence ID" value="KAK2556506.1"/>
    <property type="molecule type" value="Genomic_DNA"/>
</dbReference>
<dbReference type="SMART" id="SM00165">
    <property type="entry name" value="UBA"/>
    <property type="match status" value="1"/>
</dbReference>
<evidence type="ECO:0000256" key="8">
    <source>
        <dbReference type="ARBA" id="ARBA00022927"/>
    </source>
</evidence>
<keyword evidence="4" id="KW-0963">Cytoplasm</keyword>
<sequence>MKLTVTLDGDQIFSVDVSDDLELENFKALLEFESGIQSPQIVIFHNGEQLRDNKKTLNGYGIKDGDVLLMQRLMQPAEPPRQISGIGNISGLDWGSILVPGQSRPQSAHNQVRTAQPQQVAVDRDSPEYIRDMFLADPHQLSLLKERNPELADALVSGNLQNFAGVLQRQRQERADKDMQRIRTINADPLDLEAQKQIAEEIRMSNVNQNMEIAMEYSPESFGKVVMLYINCKLNGHPVKAFVDSGAQMTFMSSSCAERCNVMRLLDQRWSGIAKGVGTQKIVGRVHVAQIEIEKVFLPSSFSVMEDQPMDLVLGLDMLKRHQCCIDLKKNVLRIGTTETETPFLTESELPVTDRLTFSDGEGENMTQDKQLTEMEDRELAEAMIRSANDSSQGSSSSISSQSTSSASMSGIASIPETSIQRIVDLGFTRDQAILELQRTNGNVEVASAALIAKSLSFPSQTR</sequence>
<dbReference type="SUPFAM" id="SSF50630">
    <property type="entry name" value="Acid proteases"/>
    <property type="match status" value="1"/>
</dbReference>
<keyword evidence="8" id="KW-0653">Protein transport</keyword>
<dbReference type="InterPro" id="IPR021109">
    <property type="entry name" value="Peptidase_aspartic_dom_sf"/>
</dbReference>
<evidence type="ECO:0000256" key="2">
    <source>
        <dbReference type="ARBA" id="ARBA00009136"/>
    </source>
</evidence>
<dbReference type="GO" id="GO:0004190">
    <property type="term" value="F:aspartic-type endopeptidase activity"/>
    <property type="evidence" value="ECO:0007669"/>
    <property type="project" value="UniProtKB-KW"/>
</dbReference>
<dbReference type="Pfam" id="PF09668">
    <property type="entry name" value="Asp_protease"/>
    <property type="match status" value="1"/>
</dbReference>
<evidence type="ECO:0000256" key="1">
    <source>
        <dbReference type="ARBA" id="ARBA00004496"/>
    </source>
</evidence>
<evidence type="ECO:0000259" key="11">
    <source>
        <dbReference type="PROSITE" id="PS50053"/>
    </source>
</evidence>
<dbReference type="CDD" id="cd05479">
    <property type="entry name" value="RP_DDI"/>
    <property type="match status" value="1"/>
</dbReference>
<protein>
    <submittedName>
        <fullName evidence="12">Protein DDI1-like protein 2</fullName>
    </submittedName>
</protein>
<reference evidence="12" key="1">
    <citation type="journal article" date="2023" name="G3 (Bethesda)">
        <title>Whole genome assembly and annotation of the endangered Caribbean coral Acropora cervicornis.</title>
        <authorList>
            <person name="Selwyn J.D."/>
            <person name="Vollmer S.V."/>
        </authorList>
    </citation>
    <scope>NUCLEOTIDE SEQUENCE</scope>
    <source>
        <strain evidence="12">K2</strain>
    </source>
</reference>
<evidence type="ECO:0000313" key="13">
    <source>
        <dbReference type="Proteomes" id="UP001249851"/>
    </source>
</evidence>
<evidence type="ECO:0000256" key="3">
    <source>
        <dbReference type="ARBA" id="ARBA00022448"/>
    </source>
</evidence>
<dbReference type="SUPFAM" id="SSF46934">
    <property type="entry name" value="UBA-like"/>
    <property type="match status" value="1"/>
</dbReference>
<dbReference type="CDD" id="cd01796">
    <property type="entry name" value="Ubl_Ddi1_like"/>
    <property type="match status" value="1"/>
</dbReference>
<dbReference type="Gene3D" id="3.10.20.90">
    <property type="entry name" value="Phosphatidylinositol 3-kinase Catalytic Subunit, Chain A, domain 1"/>
    <property type="match status" value="1"/>
</dbReference>
<dbReference type="Pfam" id="PF00627">
    <property type="entry name" value="UBA"/>
    <property type="match status" value="1"/>
</dbReference>
<dbReference type="PROSITE" id="PS50030">
    <property type="entry name" value="UBA"/>
    <property type="match status" value="1"/>
</dbReference>
<name>A0AAD9Q8V1_ACRCE</name>
<dbReference type="GO" id="GO:0015031">
    <property type="term" value="P:protein transport"/>
    <property type="evidence" value="ECO:0007669"/>
    <property type="project" value="UniProtKB-KW"/>
</dbReference>
<evidence type="ECO:0000256" key="6">
    <source>
        <dbReference type="ARBA" id="ARBA00022750"/>
    </source>
</evidence>
<dbReference type="GO" id="GO:0005737">
    <property type="term" value="C:cytoplasm"/>
    <property type="evidence" value="ECO:0007669"/>
    <property type="project" value="UniProtKB-SubCell"/>
</dbReference>
<comment type="caution">
    <text evidence="12">The sequence shown here is derived from an EMBL/GenBank/DDBJ whole genome shotgun (WGS) entry which is preliminary data.</text>
</comment>
<dbReference type="InterPro" id="IPR000626">
    <property type="entry name" value="Ubiquitin-like_dom"/>
</dbReference>
<dbReference type="AlphaFoldDB" id="A0AAD9Q8V1"/>
<evidence type="ECO:0000313" key="12">
    <source>
        <dbReference type="EMBL" id="KAK2556506.1"/>
    </source>
</evidence>
<reference evidence="12" key="2">
    <citation type="journal article" date="2023" name="Science">
        <title>Genomic signatures of disease resistance in endangered staghorn corals.</title>
        <authorList>
            <person name="Vollmer S.V."/>
            <person name="Selwyn J.D."/>
            <person name="Despard B.A."/>
            <person name="Roesel C.L."/>
        </authorList>
    </citation>
    <scope>NUCLEOTIDE SEQUENCE</scope>
    <source>
        <strain evidence="12">K2</strain>
    </source>
</reference>
<organism evidence="12 13">
    <name type="scientific">Acropora cervicornis</name>
    <name type="common">Staghorn coral</name>
    <dbReference type="NCBI Taxonomy" id="6130"/>
    <lineage>
        <taxon>Eukaryota</taxon>
        <taxon>Metazoa</taxon>
        <taxon>Cnidaria</taxon>
        <taxon>Anthozoa</taxon>
        <taxon>Hexacorallia</taxon>
        <taxon>Scleractinia</taxon>
        <taxon>Astrocoeniina</taxon>
        <taxon>Acroporidae</taxon>
        <taxon>Acropora</taxon>
    </lineage>
</organism>
<keyword evidence="7" id="KW-0378">Hydrolase</keyword>
<dbReference type="Pfam" id="PF00240">
    <property type="entry name" value="ubiquitin"/>
    <property type="match status" value="1"/>
</dbReference>
<keyword evidence="13" id="KW-1185">Reference proteome</keyword>
<comment type="similarity">
    <text evidence="2">Belongs to the DDI1 family.</text>
</comment>
<gene>
    <name evidence="12" type="ORF">P5673_021400</name>
</gene>
<feature type="domain" description="UBA" evidence="10">
    <location>
        <begin position="414"/>
        <end position="454"/>
    </location>
</feature>
<dbReference type="Gene3D" id="2.40.70.10">
    <property type="entry name" value="Acid Proteases"/>
    <property type="match status" value="1"/>
</dbReference>
<proteinExistence type="inferred from homology"/>
<dbReference type="Proteomes" id="UP001249851">
    <property type="component" value="Unassembled WGS sequence"/>
</dbReference>
<feature type="region of interest" description="Disordered" evidence="9">
    <location>
        <begin position="386"/>
        <end position="410"/>
    </location>
</feature>
<dbReference type="InterPro" id="IPR033882">
    <property type="entry name" value="DDI1_N"/>
</dbReference>
<dbReference type="GO" id="GO:0006508">
    <property type="term" value="P:proteolysis"/>
    <property type="evidence" value="ECO:0007669"/>
    <property type="project" value="UniProtKB-KW"/>
</dbReference>
<dbReference type="InterPro" id="IPR009060">
    <property type="entry name" value="UBA-like_sf"/>
</dbReference>
<keyword evidence="5" id="KW-0645">Protease</keyword>
<dbReference type="InterPro" id="IPR015940">
    <property type="entry name" value="UBA"/>
</dbReference>
<evidence type="ECO:0000256" key="9">
    <source>
        <dbReference type="SAM" id="MobiDB-lite"/>
    </source>
</evidence>
<dbReference type="PANTHER" id="PTHR15397:SF3">
    <property type="entry name" value="DNA DAMAGE INDUCIBLE 1 HOMOLOG 2"/>
    <property type="match status" value="1"/>
</dbReference>
<keyword evidence="3" id="KW-0813">Transport</keyword>
<keyword evidence="6" id="KW-0064">Aspartyl protease</keyword>
<dbReference type="InterPro" id="IPR029071">
    <property type="entry name" value="Ubiquitin-like_domsf"/>
</dbReference>
<feature type="compositionally biased region" description="Low complexity" evidence="9">
    <location>
        <begin position="391"/>
        <end position="410"/>
    </location>
</feature>